<dbReference type="EMBL" id="CALSDN010000006">
    <property type="protein sequence ID" value="CAH6721620.1"/>
    <property type="molecule type" value="Genomic_DNA"/>
</dbReference>
<gene>
    <name evidence="1" type="ORF">CLIB1444_06S06326</name>
</gene>
<accession>A0ACA9YB19</accession>
<keyword evidence="2" id="KW-1185">Reference proteome</keyword>
<sequence length="990" mass="114243">MMLEVDNTPSVTGSDFSQASYRTNNSSVQDFYPDKNFQNQYKYQPQLADDEEEEEESESEESDDSEESEEDEDEDEEYQDQWRQYYQQMYRNSMYMNWMMQMNQMNMNGMNGMGMNGMNGMNGMGMNGMNGMNMPMMNMNGMNSMNKVNDMGMNRMSMNGMNMNMNVNGMNMNGMNNDMNNMNMNNMNMNNMNMNNINNMNNMNNNSNNTNATPNQNEKDPEESQADDTIQFEETQIEETKVEDNEQPEVQTVEKAQVLEESPIKDEPKDEPSQPTADERERYIQKTLSQLSHSSTNNLIKNSRQNTIKSNRFPSFPNNLANKINDIEDQLKDLKIKRNSMSEFELEKTERRNSSSSERSFDSVESEKFNVSRIEEKSLPSIKQTTKEKKVKPQEKENVSPVTPPVKEAKPKTKRKKQKNLTPMNSMNPLTPNQMSPGLSPGLSPGMSPRISPGMNPMSPNMNPMNPGMSPGMHGMNMMNPMMNQMPINPMMMNMSPQLNPQMNYGYNPMMNTPAKHTNLDKDTEDMIERFKNLRLIISKGNKSIEYRYKWVLMLINAVNHKLYNYINIKGEMVNDNISHNKSLFIKSCYQHVLKLIRDITKSSNNEINSEICLLYANLLRHAYLRFDQTFNIEMNIPQAVKYYERAIEYNNLNSKVYYNLGELFEYEDEDIDQAITNYKHSAKLGYNRAIYKMALMYLNIPKIRSVKFIKILNDLSNIDISTTELIDEDKEELKDIIGLSNYELGKVYEGIYPGDLTINDQFIIKCLEIVPVNYSKALGYYNKSAKLSCNLAQVKLGKVYEFGQLNRNMNPNKSIQWYLRSVNHPLSFKRHPESMIGLSRWCIKGTEGLSKHIPNANPERAVKWCSRAIREFGTSESYFQMGKLAELGLSPKPSKYWYTKAAKLGHLQAQELLNQSSQEGYQQGYPEQEGHPQKGYQQGHPQQGYEGSQQPLEGSHQQGYEGSQECSPSQSQTSFQSSPQPYNPQYQQY</sequence>
<reference evidence="1" key="1">
    <citation type="submission" date="2022-06" db="EMBL/GenBank/DDBJ databases">
        <authorList>
            <person name="Legras J.-L."/>
            <person name="Devillers H."/>
            <person name="Grondin C."/>
        </authorList>
    </citation>
    <scope>NUCLEOTIDE SEQUENCE</scope>
    <source>
        <strain evidence="1">CLIB 1444</strain>
    </source>
</reference>
<organism evidence="1 2">
    <name type="scientific">[Candida] jaroonii</name>
    <dbReference type="NCBI Taxonomy" id="467808"/>
    <lineage>
        <taxon>Eukaryota</taxon>
        <taxon>Fungi</taxon>
        <taxon>Dikarya</taxon>
        <taxon>Ascomycota</taxon>
        <taxon>Saccharomycotina</taxon>
        <taxon>Pichiomycetes</taxon>
        <taxon>Debaryomycetaceae</taxon>
        <taxon>Yamadazyma</taxon>
    </lineage>
</organism>
<comment type="caution">
    <text evidence="1">The sequence shown here is derived from an EMBL/GenBank/DDBJ whole genome shotgun (WGS) entry which is preliminary data.</text>
</comment>
<proteinExistence type="predicted"/>
<name>A0ACA9YB19_9ASCO</name>
<evidence type="ECO:0000313" key="1">
    <source>
        <dbReference type="EMBL" id="CAH6721620.1"/>
    </source>
</evidence>
<dbReference type="Proteomes" id="UP001152531">
    <property type="component" value="Unassembled WGS sequence"/>
</dbReference>
<evidence type="ECO:0000313" key="2">
    <source>
        <dbReference type="Proteomes" id="UP001152531"/>
    </source>
</evidence>
<protein>
    <submittedName>
        <fullName evidence="1">Uncharacterized protein</fullName>
    </submittedName>
</protein>